<organism evidence="2 3">
    <name type="scientific">Brevibacillus parabrevis</name>
    <dbReference type="NCBI Taxonomy" id="54914"/>
    <lineage>
        <taxon>Bacteria</taxon>
        <taxon>Bacillati</taxon>
        <taxon>Bacillota</taxon>
        <taxon>Bacilli</taxon>
        <taxon>Bacillales</taxon>
        <taxon>Paenibacillaceae</taxon>
        <taxon>Brevibacillus</taxon>
    </lineage>
</organism>
<reference evidence="2 3" key="1">
    <citation type="submission" date="2019-06" db="EMBL/GenBank/DDBJ databases">
        <title>Whole genome shotgun sequence of Brevibacillus parabrevis NBRC 12334.</title>
        <authorList>
            <person name="Hosoyama A."/>
            <person name="Uohara A."/>
            <person name="Ohji S."/>
            <person name="Ichikawa N."/>
        </authorList>
    </citation>
    <scope>NUCLEOTIDE SEQUENCE [LARGE SCALE GENOMIC DNA]</scope>
    <source>
        <strain evidence="2 3">NBRC 12334</strain>
    </source>
</reference>
<dbReference type="Proteomes" id="UP000316882">
    <property type="component" value="Unassembled WGS sequence"/>
</dbReference>
<name>A0A4Y3PL84_BREPA</name>
<feature type="transmembrane region" description="Helical" evidence="1">
    <location>
        <begin position="6"/>
        <end position="22"/>
    </location>
</feature>
<protein>
    <submittedName>
        <fullName evidence="2">Membrane protein</fullName>
    </submittedName>
</protein>
<evidence type="ECO:0000256" key="1">
    <source>
        <dbReference type="SAM" id="Phobius"/>
    </source>
</evidence>
<keyword evidence="3" id="KW-1185">Reference proteome</keyword>
<sequence length="121" mass="13886">MLVWAVIFINLALASYTIGVWSEHRAKELAWKHFVFFGLGLVFDTVGTAFMKLLADGNSLNLHGITGLVALILMFLHTAWAGFVLWKKQDRQRKQFHKFSLFVWVLWLVPYSIGVALSFTR</sequence>
<dbReference type="NCBIfam" id="TIGR03987">
    <property type="entry name" value="HsmA family protein"/>
    <property type="match status" value="1"/>
</dbReference>
<feature type="transmembrane region" description="Helical" evidence="1">
    <location>
        <begin position="34"/>
        <end position="55"/>
    </location>
</feature>
<dbReference type="InterPro" id="IPR023813">
    <property type="entry name" value="HsmA-like"/>
</dbReference>
<gene>
    <name evidence="2" type="ORF">BPA01_36940</name>
</gene>
<feature type="transmembrane region" description="Helical" evidence="1">
    <location>
        <begin position="99"/>
        <end position="119"/>
    </location>
</feature>
<dbReference type="RefSeq" id="WP_122964604.1">
    <property type="nucleotide sequence ID" value="NZ_BJMH01000019.1"/>
</dbReference>
<proteinExistence type="predicted"/>
<dbReference type="GeneID" id="87611611"/>
<dbReference type="STRING" id="54914.AV540_07785"/>
<keyword evidence="1" id="KW-1133">Transmembrane helix</keyword>
<dbReference type="EMBL" id="BJMH01000019">
    <property type="protein sequence ID" value="GEB34114.1"/>
    <property type="molecule type" value="Genomic_DNA"/>
</dbReference>
<keyword evidence="1" id="KW-0812">Transmembrane</keyword>
<accession>A0A4Y3PL84</accession>
<feature type="transmembrane region" description="Helical" evidence="1">
    <location>
        <begin position="67"/>
        <end position="87"/>
    </location>
</feature>
<evidence type="ECO:0000313" key="2">
    <source>
        <dbReference type="EMBL" id="GEB34114.1"/>
    </source>
</evidence>
<keyword evidence="1" id="KW-0472">Membrane</keyword>
<dbReference type="AlphaFoldDB" id="A0A4Y3PL84"/>
<comment type="caution">
    <text evidence="2">The sequence shown here is derived from an EMBL/GenBank/DDBJ whole genome shotgun (WGS) entry which is preliminary data.</text>
</comment>
<evidence type="ECO:0000313" key="3">
    <source>
        <dbReference type="Proteomes" id="UP000316882"/>
    </source>
</evidence>